<comment type="caution">
    <text evidence="1">The sequence shown here is derived from an EMBL/GenBank/DDBJ whole genome shotgun (WGS) entry which is preliminary data.</text>
</comment>
<accession>A0A820EAL9</accession>
<gene>
    <name evidence="1" type="ORF">OKA104_LOCUS43229</name>
</gene>
<evidence type="ECO:0000313" key="1">
    <source>
        <dbReference type="EMBL" id="CAF4243939.1"/>
    </source>
</evidence>
<dbReference type="AlphaFoldDB" id="A0A820EAL9"/>
<evidence type="ECO:0000313" key="2">
    <source>
        <dbReference type="Proteomes" id="UP000663881"/>
    </source>
</evidence>
<protein>
    <submittedName>
        <fullName evidence="1">Uncharacterized protein</fullName>
    </submittedName>
</protein>
<dbReference type="Proteomes" id="UP000663881">
    <property type="component" value="Unassembled WGS sequence"/>
</dbReference>
<feature type="non-terminal residue" evidence="1">
    <location>
        <position position="46"/>
    </location>
</feature>
<name>A0A820EAL9_9BILA</name>
<dbReference type="EMBL" id="CAJOAY010011908">
    <property type="protein sequence ID" value="CAF4243939.1"/>
    <property type="molecule type" value="Genomic_DNA"/>
</dbReference>
<proteinExistence type="predicted"/>
<organism evidence="1 2">
    <name type="scientific">Adineta steineri</name>
    <dbReference type="NCBI Taxonomy" id="433720"/>
    <lineage>
        <taxon>Eukaryota</taxon>
        <taxon>Metazoa</taxon>
        <taxon>Spiralia</taxon>
        <taxon>Gnathifera</taxon>
        <taxon>Rotifera</taxon>
        <taxon>Eurotatoria</taxon>
        <taxon>Bdelloidea</taxon>
        <taxon>Adinetida</taxon>
        <taxon>Adinetidae</taxon>
        <taxon>Adineta</taxon>
    </lineage>
</organism>
<reference evidence="1" key="1">
    <citation type="submission" date="2021-02" db="EMBL/GenBank/DDBJ databases">
        <authorList>
            <person name="Nowell W R."/>
        </authorList>
    </citation>
    <scope>NUCLEOTIDE SEQUENCE</scope>
</reference>
<feature type="non-terminal residue" evidence="1">
    <location>
        <position position="1"/>
    </location>
</feature>
<sequence length="46" mass="5235">MTNILPALKNLLSHSSEIRTADVERIVIERFGNIGSIYNSYQDEIL</sequence>